<sequence>MAEEEKRKVVVSVALSVDEYLRLEEAVVRKHGRKWGVFSEFVREAIKKAVEEVLQARSEK</sequence>
<dbReference type="Proteomes" id="UP001156932">
    <property type="component" value="Segment"/>
</dbReference>
<dbReference type="EMBL" id="OP880254">
    <property type="protein sequence ID" value="WAE39682.1"/>
    <property type="molecule type" value="Genomic_DNA"/>
</dbReference>
<evidence type="ECO:0000313" key="1">
    <source>
        <dbReference type="EMBL" id="WAE39682.1"/>
    </source>
</evidence>
<gene>
    <name evidence="1" type="ORF">NNKAGPMP_00046</name>
</gene>
<protein>
    <submittedName>
        <fullName evidence="1">Uncharacterized protein</fullName>
    </submittedName>
</protein>
<reference evidence="1 2" key="1">
    <citation type="submission" date="2022-10" db="EMBL/GenBank/DDBJ databases">
        <title>Evolutionary Diversification of Methanotrophic Ca. Methanophagales (ANME-1) and Their Expansive Virome.</title>
        <authorList>
            <person name="Laso-Perez R."/>
            <person name="Wu F."/>
            <person name="Cremiere A."/>
            <person name="Speth D.R."/>
            <person name="Magyar J.S."/>
            <person name="Krupovic M."/>
            <person name="Orphan V.J."/>
        </authorList>
    </citation>
    <scope>NUCLEOTIDE SEQUENCE [LARGE SCALE GENOMIC DNA]</scope>
</reference>
<evidence type="ECO:0000313" key="2">
    <source>
        <dbReference type="Proteomes" id="UP001156932"/>
    </source>
</evidence>
<accession>A0A9E8VFL4</accession>
<name>A0A9E8VFL4_9VIRU</name>
<keyword evidence="2" id="KW-1185">Reference proteome</keyword>
<organism evidence="1 2">
    <name type="scientific">Methanophagales virus GBV303</name>
    <dbReference type="NCBI Taxonomy" id="2986514"/>
    <lineage>
        <taxon>Viruses</taxon>
        <taxon>Viruses incertae sedis</taxon>
        <taxon>Itzamnaviridae</taxon>
        <taxon>Demiitzamnavirus</taxon>
        <taxon>Demiitzamnavirus mexicoense</taxon>
    </lineage>
</organism>
<proteinExistence type="predicted"/>